<feature type="signal peptide" evidence="2">
    <location>
        <begin position="1"/>
        <end position="20"/>
    </location>
</feature>
<dbReference type="EMBL" id="CP000155">
    <property type="protein sequence ID" value="ABC27710.1"/>
    <property type="molecule type" value="Genomic_DNA"/>
</dbReference>
<dbReference type="OrthoDB" id="6194495at2"/>
<accession>Q2SNR4</accession>
<keyword evidence="5" id="KW-1185">Reference proteome</keyword>
<evidence type="ECO:0000313" key="4">
    <source>
        <dbReference type="EMBL" id="ABC27710.1"/>
    </source>
</evidence>
<dbReference type="Proteomes" id="UP000000238">
    <property type="component" value="Chromosome"/>
</dbReference>
<organism evidence="4 5">
    <name type="scientific">Hahella chejuensis (strain KCTC 2396)</name>
    <dbReference type="NCBI Taxonomy" id="349521"/>
    <lineage>
        <taxon>Bacteria</taxon>
        <taxon>Pseudomonadati</taxon>
        <taxon>Pseudomonadota</taxon>
        <taxon>Gammaproteobacteria</taxon>
        <taxon>Oceanospirillales</taxon>
        <taxon>Hahellaceae</taxon>
        <taxon>Hahella</taxon>
    </lineage>
</organism>
<feature type="chain" id="PRO_5004215904" description="Outer membrane protein beta-barrel domain-containing protein" evidence="2">
    <location>
        <begin position="21"/>
        <end position="171"/>
    </location>
</feature>
<dbReference type="eggNOG" id="COG3637">
    <property type="taxonomic scope" value="Bacteria"/>
</dbReference>
<dbReference type="InterPro" id="IPR011250">
    <property type="entry name" value="OMP/PagP_B-barrel"/>
</dbReference>
<evidence type="ECO:0000256" key="2">
    <source>
        <dbReference type="SAM" id="SignalP"/>
    </source>
</evidence>
<sequence>MRQITCTFICLACFSAPVLAETWYVGADGGVAMVKASSEKFYIPAANVRLGGRLENGVGLEALFSAGVTDAEEANVNMELSSMAGGYLTYTGVLSGDTLATLGVGYVSTELATEVGGVSSDLSFDGTSLAIRLEEPLKAYPSVKLSAGYYHVFEDDGVKIRNFGLGLQYDF</sequence>
<proteinExistence type="predicted"/>
<dbReference type="AlphaFoldDB" id="Q2SNR4"/>
<dbReference type="Pfam" id="PF13505">
    <property type="entry name" value="OMP_b-brl"/>
    <property type="match status" value="1"/>
</dbReference>
<evidence type="ECO:0000259" key="3">
    <source>
        <dbReference type="Pfam" id="PF13505"/>
    </source>
</evidence>
<dbReference type="InterPro" id="IPR027385">
    <property type="entry name" value="Beta-barrel_OMP"/>
</dbReference>
<dbReference type="SUPFAM" id="SSF56925">
    <property type="entry name" value="OMPA-like"/>
    <property type="match status" value="1"/>
</dbReference>
<name>Q2SNR4_HAHCH</name>
<gene>
    <name evidence="4" type="ordered locus">HCH_00817</name>
</gene>
<dbReference type="STRING" id="349521.HCH_00817"/>
<evidence type="ECO:0000313" key="5">
    <source>
        <dbReference type="Proteomes" id="UP000000238"/>
    </source>
</evidence>
<protein>
    <recommendedName>
        <fullName evidence="3">Outer membrane protein beta-barrel domain-containing protein</fullName>
    </recommendedName>
</protein>
<feature type="domain" description="Outer membrane protein beta-barrel" evidence="3">
    <location>
        <begin position="7"/>
        <end position="171"/>
    </location>
</feature>
<dbReference type="KEGG" id="hch:HCH_00817"/>
<evidence type="ECO:0000256" key="1">
    <source>
        <dbReference type="ARBA" id="ARBA00022729"/>
    </source>
</evidence>
<dbReference type="HOGENOM" id="CLU_1560782_0_0_6"/>
<keyword evidence="1 2" id="KW-0732">Signal</keyword>
<dbReference type="RefSeq" id="WP_011394787.1">
    <property type="nucleotide sequence ID" value="NC_007645.1"/>
</dbReference>
<reference evidence="4 5" key="1">
    <citation type="journal article" date="2005" name="Nucleic Acids Res.">
        <title>Genomic blueprint of Hahella chejuensis, a marine microbe producing an algicidal agent.</title>
        <authorList>
            <person name="Jeong H."/>
            <person name="Yim J.H."/>
            <person name="Lee C."/>
            <person name="Choi S.-H."/>
            <person name="Park Y.K."/>
            <person name="Yoon S.H."/>
            <person name="Hur C.-G."/>
            <person name="Kang H.-Y."/>
            <person name="Kim D."/>
            <person name="Lee H.H."/>
            <person name="Park K.H."/>
            <person name="Park S.-H."/>
            <person name="Park H.-S."/>
            <person name="Lee H.K."/>
            <person name="Oh T.K."/>
            <person name="Kim J.F."/>
        </authorList>
    </citation>
    <scope>NUCLEOTIDE SEQUENCE [LARGE SCALE GENOMIC DNA]</scope>
    <source>
        <strain evidence="4 5">KCTC 2396</strain>
    </source>
</reference>